<dbReference type="EC" id="2.-.-.-" evidence="5"/>
<dbReference type="EMBL" id="JBDXSU010000004">
    <property type="protein sequence ID" value="MFB5189839.1"/>
    <property type="molecule type" value="Genomic_DNA"/>
</dbReference>
<keyword evidence="2" id="KW-0012">Acyltransferase</keyword>
<evidence type="ECO:0000256" key="2">
    <source>
        <dbReference type="ARBA" id="ARBA00023315"/>
    </source>
</evidence>
<dbReference type="PANTHER" id="PTHR43792">
    <property type="entry name" value="GNAT FAMILY, PUTATIVE (AFU_ORTHOLOGUE AFUA_3G00765)-RELATED-RELATED"/>
    <property type="match status" value="1"/>
</dbReference>
<dbReference type="Gene3D" id="3.40.630.30">
    <property type="match status" value="1"/>
</dbReference>
<evidence type="ECO:0000259" key="4">
    <source>
        <dbReference type="PROSITE" id="PS51186"/>
    </source>
</evidence>
<dbReference type="InterPro" id="IPR051531">
    <property type="entry name" value="N-acetyltransferase"/>
</dbReference>
<dbReference type="Proteomes" id="UP001579974">
    <property type="component" value="Unassembled WGS sequence"/>
</dbReference>
<evidence type="ECO:0000313" key="6">
    <source>
        <dbReference type="Proteomes" id="UP001579974"/>
    </source>
</evidence>
<keyword evidence="6" id="KW-1185">Reference proteome</keyword>
<dbReference type="PANTHER" id="PTHR43792:SF8">
    <property type="entry name" value="[RIBOSOMAL PROTEIN US5]-ALANINE N-ACETYLTRANSFERASE"/>
    <property type="match status" value="1"/>
</dbReference>
<protein>
    <submittedName>
        <fullName evidence="5">GNAT family protein</fullName>
        <ecNumber evidence="5">2.-.-.-</ecNumber>
    </submittedName>
</protein>
<accession>A0ABV5AC80</accession>
<dbReference type="RefSeq" id="WP_275476347.1">
    <property type="nucleotide sequence ID" value="NZ_CP162940.1"/>
</dbReference>
<name>A0ABV5AC80_9BACL</name>
<proteinExistence type="inferred from homology"/>
<dbReference type="PROSITE" id="PS51186">
    <property type="entry name" value="GNAT"/>
    <property type="match status" value="1"/>
</dbReference>
<dbReference type="SUPFAM" id="SSF55729">
    <property type="entry name" value="Acyl-CoA N-acyltransferases (Nat)"/>
    <property type="match status" value="1"/>
</dbReference>
<dbReference type="InterPro" id="IPR016181">
    <property type="entry name" value="Acyl_CoA_acyltransferase"/>
</dbReference>
<reference evidence="5 6" key="1">
    <citation type="journal article" date="2024" name="Int. J. Mol. Sci.">
        <title>Exploration of Alicyclobacillus spp. Genome in Search of Antibiotic Resistance.</title>
        <authorList>
            <person name="Bucka-Kolendo J."/>
            <person name="Kiousi D.E."/>
            <person name="Dekowska A."/>
            <person name="Mikolajczuk-Szczyrba A."/>
            <person name="Karadedos D.M."/>
            <person name="Michael P."/>
            <person name="Galanis A."/>
            <person name="Sokolowska B."/>
        </authorList>
    </citation>
    <scope>NUCLEOTIDE SEQUENCE [LARGE SCALE GENOMIC DNA]</scope>
    <source>
        <strain evidence="5 6">KKP 3000</strain>
    </source>
</reference>
<keyword evidence="1 5" id="KW-0808">Transferase</keyword>
<comment type="similarity">
    <text evidence="3">Belongs to the acetyltransferase family. RimJ subfamily.</text>
</comment>
<feature type="domain" description="N-acetyltransferase" evidence="4">
    <location>
        <begin position="8"/>
        <end position="178"/>
    </location>
</feature>
<comment type="caution">
    <text evidence="5">The sequence shown here is derived from an EMBL/GenBank/DDBJ whole genome shotgun (WGS) entry which is preliminary data.</text>
</comment>
<dbReference type="InterPro" id="IPR000182">
    <property type="entry name" value="GNAT_dom"/>
</dbReference>
<evidence type="ECO:0000313" key="5">
    <source>
        <dbReference type="EMBL" id="MFB5189839.1"/>
    </source>
</evidence>
<dbReference type="Pfam" id="PF13302">
    <property type="entry name" value="Acetyltransf_3"/>
    <property type="match status" value="1"/>
</dbReference>
<evidence type="ECO:0000256" key="1">
    <source>
        <dbReference type="ARBA" id="ARBA00022679"/>
    </source>
</evidence>
<gene>
    <name evidence="5" type="ORF">KKP3000_003229</name>
</gene>
<dbReference type="GO" id="GO:0016740">
    <property type="term" value="F:transferase activity"/>
    <property type="evidence" value="ECO:0007669"/>
    <property type="project" value="UniProtKB-KW"/>
</dbReference>
<evidence type="ECO:0000256" key="3">
    <source>
        <dbReference type="ARBA" id="ARBA00038502"/>
    </source>
</evidence>
<organism evidence="5 6">
    <name type="scientific">Alicyclobacillus fastidiosus</name>
    <dbReference type="NCBI Taxonomy" id="392011"/>
    <lineage>
        <taxon>Bacteria</taxon>
        <taxon>Bacillati</taxon>
        <taxon>Bacillota</taxon>
        <taxon>Bacilli</taxon>
        <taxon>Bacillales</taxon>
        <taxon>Alicyclobacillaceae</taxon>
        <taxon>Alicyclobacillus</taxon>
    </lineage>
</organism>
<sequence>MQLIGNYIYLRFLEESDAPAMLALHLRNRAFFEPYLVDRAETFYTMDYQLRAIAEGHALAAQDQKYSFGVFLSENDELIGNVSLTEIVRGPLQTCWMGYYLDQSQNGRGFVTEAVGLVIAYAFEVLELHRVEAGVMPHNAASIRVLEKAGFEKEGLSKKNVLINGKWEDHLHFAIVNPNDD</sequence>